<name>A0A1H1S957_9GAMM</name>
<dbReference type="AlphaFoldDB" id="A0A1H1S957"/>
<evidence type="ECO:0000256" key="1">
    <source>
        <dbReference type="ARBA" id="ARBA00007274"/>
    </source>
</evidence>
<comment type="similarity">
    <text evidence="1">Belongs to the transferase hexapeptide repeat family.</text>
</comment>
<sequence>MSAKVGVKAKAHGKVTSGNFKNIKLGEGVVFNPGVYIQARGAVVVGSRVVFSRNVSVFDAGIDVESLRGHITKSVVIGSDCWIGANAILLPGVTLGNGVIVAAGSVVTKPVNDNVVVAGNPARVIRSRGDGGL</sequence>
<evidence type="ECO:0000313" key="5">
    <source>
        <dbReference type="EMBL" id="SDS44504.1"/>
    </source>
</evidence>
<dbReference type="InterPro" id="IPR018357">
    <property type="entry name" value="Hexapep_transf_CS"/>
</dbReference>
<dbReference type="PANTHER" id="PTHR23416:SF23">
    <property type="entry name" value="ACETYLTRANSFERASE C18B11.09C-RELATED"/>
    <property type="match status" value="1"/>
</dbReference>
<keyword evidence="3" id="KW-0677">Repeat</keyword>
<dbReference type="InterPro" id="IPR011004">
    <property type="entry name" value="Trimer_LpxA-like_sf"/>
</dbReference>
<evidence type="ECO:0000256" key="2">
    <source>
        <dbReference type="ARBA" id="ARBA00022679"/>
    </source>
</evidence>
<organism evidence="5 6">
    <name type="scientific">Halopseudomonas litoralis</name>
    <dbReference type="NCBI Taxonomy" id="797277"/>
    <lineage>
        <taxon>Bacteria</taxon>
        <taxon>Pseudomonadati</taxon>
        <taxon>Pseudomonadota</taxon>
        <taxon>Gammaproteobacteria</taxon>
        <taxon>Pseudomonadales</taxon>
        <taxon>Pseudomonadaceae</taxon>
        <taxon>Halopseudomonas</taxon>
    </lineage>
</organism>
<dbReference type="GO" id="GO:0005829">
    <property type="term" value="C:cytosol"/>
    <property type="evidence" value="ECO:0007669"/>
    <property type="project" value="TreeGrafter"/>
</dbReference>
<keyword evidence="6" id="KW-1185">Reference proteome</keyword>
<dbReference type="InterPro" id="IPR051159">
    <property type="entry name" value="Hexapeptide_acetyltransf"/>
</dbReference>
<evidence type="ECO:0000313" key="6">
    <source>
        <dbReference type="Proteomes" id="UP000243426"/>
    </source>
</evidence>
<dbReference type="STRING" id="797277.SAMN05216198_1964"/>
<reference evidence="6" key="1">
    <citation type="submission" date="2016-10" db="EMBL/GenBank/DDBJ databases">
        <authorList>
            <person name="Varghese N."/>
            <person name="Submissions S."/>
        </authorList>
    </citation>
    <scope>NUCLEOTIDE SEQUENCE [LARGE SCALE GENOMIC DNA]</scope>
    <source>
        <strain evidence="6">2SM5</strain>
    </source>
</reference>
<proteinExistence type="inferred from homology"/>
<keyword evidence="4" id="KW-0012">Acyltransferase</keyword>
<dbReference type="GO" id="GO:0008374">
    <property type="term" value="F:O-acyltransferase activity"/>
    <property type="evidence" value="ECO:0007669"/>
    <property type="project" value="TreeGrafter"/>
</dbReference>
<dbReference type="Gene3D" id="2.160.10.10">
    <property type="entry name" value="Hexapeptide repeat proteins"/>
    <property type="match status" value="1"/>
</dbReference>
<dbReference type="SUPFAM" id="SSF51161">
    <property type="entry name" value="Trimeric LpxA-like enzymes"/>
    <property type="match status" value="1"/>
</dbReference>
<evidence type="ECO:0000256" key="4">
    <source>
        <dbReference type="ARBA" id="ARBA00023315"/>
    </source>
</evidence>
<accession>A0A1H1S957</accession>
<protein>
    <submittedName>
        <fullName evidence="5">Maltose O-acetyltransferase</fullName>
    </submittedName>
</protein>
<evidence type="ECO:0000256" key="3">
    <source>
        <dbReference type="ARBA" id="ARBA00022737"/>
    </source>
</evidence>
<dbReference type="Proteomes" id="UP000243426">
    <property type="component" value="Chromosome I"/>
</dbReference>
<gene>
    <name evidence="5" type="ORF">SAMN05216198_1964</name>
</gene>
<dbReference type="InterPro" id="IPR001451">
    <property type="entry name" value="Hexapep"/>
</dbReference>
<dbReference type="EMBL" id="LT629748">
    <property type="protein sequence ID" value="SDS44504.1"/>
    <property type="molecule type" value="Genomic_DNA"/>
</dbReference>
<keyword evidence="2 5" id="KW-0808">Transferase</keyword>
<dbReference type="PROSITE" id="PS00101">
    <property type="entry name" value="HEXAPEP_TRANSFERASES"/>
    <property type="match status" value="1"/>
</dbReference>
<dbReference type="PANTHER" id="PTHR23416">
    <property type="entry name" value="SIALIC ACID SYNTHASE-RELATED"/>
    <property type="match status" value="1"/>
</dbReference>
<dbReference type="Pfam" id="PF00132">
    <property type="entry name" value="Hexapep"/>
    <property type="match status" value="1"/>
</dbReference>